<keyword evidence="3" id="KW-0067">ATP-binding</keyword>
<evidence type="ECO:0000256" key="3">
    <source>
        <dbReference type="ARBA" id="ARBA00022840"/>
    </source>
</evidence>
<reference evidence="4 5" key="1">
    <citation type="submission" date="2018-11" db="EMBL/GenBank/DDBJ databases">
        <authorList>
            <consortium name="Pathogen Informatics"/>
        </authorList>
    </citation>
    <scope>NUCLEOTIDE SEQUENCE [LARGE SCALE GENOMIC DNA]</scope>
</reference>
<keyword evidence="2" id="KW-0547">Nucleotide-binding</keyword>
<dbReference type="PANTHER" id="PTHR45870:SF2">
    <property type="entry name" value="TUBULIN MONOGLYCYLASE TTLL3"/>
    <property type="match status" value="1"/>
</dbReference>
<dbReference type="GO" id="GO:0060271">
    <property type="term" value="P:cilium assembly"/>
    <property type="evidence" value="ECO:0007669"/>
    <property type="project" value="TreeGrafter"/>
</dbReference>
<dbReference type="OrthoDB" id="202825at2759"/>
<gene>
    <name evidence="4" type="ORF">DILT_LOCUS16550</name>
</gene>
<dbReference type="AlphaFoldDB" id="A0A3P7QUM7"/>
<accession>A0A3P7QUM7</accession>
<proteinExistence type="predicted"/>
<dbReference type="GO" id="GO:0015630">
    <property type="term" value="C:microtubule cytoskeleton"/>
    <property type="evidence" value="ECO:0007669"/>
    <property type="project" value="TreeGrafter"/>
</dbReference>
<dbReference type="GO" id="GO:0003341">
    <property type="term" value="P:cilium movement"/>
    <property type="evidence" value="ECO:0007669"/>
    <property type="project" value="TreeGrafter"/>
</dbReference>
<keyword evidence="5" id="KW-1185">Reference proteome</keyword>
<evidence type="ECO:0000313" key="4">
    <source>
        <dbReference type="EMBL" id="VDN34606.1"/>
    </source>
</evidence>
<dbReference type="GO" id="GO:0005524">
    <property type="term" value="F:ATP binding"/>
    <property type="evidence" value="ECO:0007669"/>
    <property type="project" value="UniProtKB-KW"/>
</dbReference>
<dbReference type="PANTHER" id="PTHR45870">
    <property type="entry name" value="TUBULIN MONOGLYCYLASE TTLL3"/>
    <property type="match status" value="1"/>
</dbReference>
<sequence length="75" mass="8918">MVRWFDDIGSEYFFPRCYLLSANEEKRAFIDDYQLTAAMAAIKWACNYYEQPRQPNKRIQCTNVKETDDETSTYG</sequence>
<evidence type="ECO:0000313" key="5">
    <source>
        <dbReference type="Proteomes" id="UP000281553"/>
    </source>
</evidence>
<dbReference type="GO" id="GO:0005930">
    <property type="term" value="C:axoneme"/>
    <property type="evidence" value="ECO:0007669"/>
    <property type="project" value="TreeGrafter"/>
</dbReference>
<dbReference type="Proteomes" id="UP000281553">
    <property type="component" value="Unassembled WGS sequence"/>
</dbReference>
<name>A0A3P7QUM7_DIBLA</name>
<protein>
    <submittedName>
        <fullName evidence="4">Uncharacterized protein</fullName>
    </submittedName>
</protein>
<organism evidence="4 5">
    <name type="scientific">Dibothriocephalus latus</name>
    <name type="common">Fish tapeworm</name>
    <name type="synonym">Diphyllobothrium latum</name>
    <dbReference type="NCBI Taxonomy" id="60516"/>
    <lineage>
        <taxon>Eukaryota</taxon>
        <taxon>Metazoa</taxon>
        <taxon>Spiralia</taxon>
        <taxon>Lophotrochozoa</taxon>
        <taxon>Platyhelminthes</taxon>
        <taxon>Cestoda</taxon>
        <taxon>Eucestoda</taxon>
        <taxon>Diphyllobothriidea</taxon>
        <taxon>Diphyllobothriidae</taxon>
        <taxon>Dibothriocephalus</taxon>
    </lineage>
</organism>
<dbReference type="InterPro" id="IPR051437">
    <property type="entry name" value="TTLL_monoglycylase"/>
</dbReference>
<keyword evidence="1" id="KW-0436">Ligase</keyword>
<dbReference type="EMBL" id="UYRU01085589">
    <property type="protein sequence ID" value="VDN34606.1"/>
    <property type="molecule type" value="Genomic_DNA"/>
</dbReference>
<evidence type="ECO:0000256" key="2">
    <source>
        <dbReference type="ARBA" id="ARBA00022741"/>
    </source>
</evidence>
<evidence type="ECO:0000256" key="1">
    <source>
        <dbReference type="ARBA" id="ARBA00022598"/>
    </source>
</evidence>
<dbReference type="GO" id="GO:0070736">
    <property type="term" value="F:protein-glycine ligase activity, initiating"/>
    <property type="evidence" value="ECO:0007669"/>
    <property type="project" value="TreeGrafter"/>
</dbReference>